<dbReference type="HOGENOM" id="CLU_1588065_0_0_1"/>
<reference evidence="2 4" key="2">
    <citation type="journal article" date="2013" name="Nature">
        <title>Insights into bilaterian evolution from three spiralian genomes.</title>
        <authorList>
            <person name="Simakov O."/>
            <person name="Marletaz F."/>
            <person name="Cho S.J."/>
            <person name="Edsinger-Gonzales E."/>
            <person name="Havlak P."/>
            <person name="Hellsten U."/>
            <person name="Kuo D.H."/>
            <person name="Larsson T."/>
            <person name="Lv J."/>
            <person name="Arendt D."/>
            <person name="Savage R."/>
            <person name="Osoegawa K."/>
            <person name="de Jong P."/>
            <person name="Grimwood J."/>
            <person name="Chapman J.A."/>
            <person name="Shapiro H."/>
            <person name="Aerts A."/>
            <person name="Otillar R.P."/>
            <person name="Terry A.Y."/>
            <person name="Boore J.L."/>
            <person name="Grigoriev I.V."/>
            <person name="Lindberg D.R."/>
            <person name="Seaver E.C."/>
            <person name="Weisblat D.A."/>
            <person name="Putnam N.H."/>
            <person name="Rokhsar D.S."/>
        </authorList>
    </citation>
    <scope>NUCLEOTIDE SEQUENCE</scope>
    <source>
        <strain evidence="2 4">I ESC-2004</strain>
    </source>
</reference>
<proteinExistence type="predicted"/>
<organism evidence="2">
    <name type="scientific">Capitella teleta</name>
    <name type="common">Polychaete worm</name>
    <dbReference type="NCBI Taxonomy" id="283909"/>
    <lineage>
        <taxon>Eukaryota</taxon>
        <taxon>Metazoa</taxon>
        <taxon>Spiralia</taxon>
        <taxon>Lophotrochozoa</taxon>
        <taxon>Annelida</taxon>
        <taxon>Polychaeta</taxon>
        <taxon>Sedentaria</taxon>
        <taxon>Scolecida</taxon>
        <taxon>Capitellidae</taxon>
        <taxon>Capitella</taxon>
    </lineage>
</organism>
<keyword evidence="4" id="KW-1185">Reference proteome</keyword>
<reference evidence="4" key="1">
    <citation type="submission" date="2012-12" db="EMBL/GenBank/DDBJ databases">
        <authorList>
            <person name="Hellsten U."/>
            <person name="Grimwood J."/>
            <person name="Chapman J.A."/>
            <person name="Shapiro H."/>
            <person name="Aerts A."/>
            <person name="Otillar R.P."/>
            <person name="Terry A.Y."/>
            <person name="Boore J.L."/>
            <person name="Simakov O."/>
            <person name="Marletaz F."/>
            <person name="Cho S.-J."/>
            <person name="Edsinger-Gonzales E."/>
            <person name="Havlak P."/>
            <person name="Kuo D.-H."/>
            <person name="Larsson T."/>
            <person name="Lv J."/>
            <person name="Arendt D."/>
            <person name="Savage R."/>
            <person name="Osoegawa K."/>
            <person name="de Jong P."/>
            <person name="Lindberg D.R."/>
            <person name="Seaver E.C."/>
            <person name="Weisblat D.A."/>
            <person name="Putnam N.H."/>
            <person name="Grigoriev I.V."/>
            <person name="Rokhsar D.S."/>
        </authorList>
    </citation>
    <scope>NUCLEOTIDE SEQUENCE</scope>
    <source>
        <strain evidence="4">I ESC-2004</strain>
    </source>
</reference>
<dbReference type="Proteomes" id="UP000014760">
    <property type="component" value="Unassembled WGS sequence"/>
</dbReference>
<dbReference type="AlphaFoldDB" id="R7UHV6"/>
<dbReference type="EnsemblMetazoa" id="CapteT210690">
    <property type="protein sequence ID" value="CapteP210690"/>
    <property type="gene ID" value="CapteG210690"/>
</dbReference>
<accession>R7UHV6</accession>
<reference evidence="3" key="3">
    <citation type="submission" date="2015-06" db="UniProtKB">
        <authorList>
            <consortium name="EnsemblMetazoa"/>
        </authorList>
    </citation>
    <scope>IDENTIFICATION</scope>
</reference>
<protein>
    <submittedName>
        <fullName evidence="2 3">Uncharacterized protein</fullName>
    </submittedName>
</protein>
<feature type="compositionally biased region" description="Basic and acidic residues" evidence="1">
    <location>
        <begin position="158"/>
        <end position="168"/>
    </location>
</feature>
<name>R7UHV6_CAPTE</name>
<evidence type="ECO:0000313" key="3">
    <source>
        <dbReference type="EnsemblMetazoa" id="CapteP210690"/>
    </source>
</evidence>
<feature type="region of interest" description="Disordered" evidence="1">
    <location>
        <begin position="141"/>
        <end position="168"/>
    </location>
</feature>
<gene>
    <name evidence="2" type="ORF">CAPTEDRAFT_210690</name>
</gene>
<evidence type="ECO:0000256" key="1">
    <source>
        <dbReference type="SAM" id="MobiDB-lite"/>
    </source>
</evidence>
<dbReference type="EMBL" id="KB303698">
    <property type="protein sequence ID" value="ELU02857.1"/>
    <property type="molecule type" value="Genomic_DNA"/>
</dbReference>
<evidence type="ECO:0000313" key="2">
    <source>
        <dbReference type="EMBL" id="ELU02857.1"/>
    </source>
</evidence>
<evidence type="ECO:0000313" key="4">
    <source>
        <dbReference type="Proteomes" id="UP000014760"/>
    </source>
</evidence>
<dbReference type="EMBL" id="AMQN01008668">
    <property type="status" value="NOT_ANNOTATED_CDS"/>
    <property type="molecule type" value="Genomic_DNA"/>
</dbReference>
<sequence length="168" mass="18719">MFNIVPSYLSYYSTHKIHVNISLLSLTSIIAHIHLISPAFNGCYVSKACRHIISGKITDQIKFGLSESLAINTNRNRTNFTSLREEPKSHSAMNTRFIFGVCVVNVMLAVGSSSHADENIIKVSKLGVDPRCSDKCRMETPSCTRKEDYADSDEEDKISEICMKDATP</sequence>